<dbReference type="Gene3D" id="3.60.20.10">
    <property type="entry name" value="Glutamine Phosphoribosylpyrophosphate, subunit 1, domain 1"/>
    <property type="match status" value="1"/>
</dbReference>
<dbReference type="EMBL" id="CP042905">
    <property type="protein sequence ID" value="QEE17412.1"/>
    <property type="molecule type" value="Genomic_DNA"/>
</dbReference>
<gene>
    <name evidence="4" type="ORF">DSAG12_03249</name>
</gene>
<dbReference type="Gene3D" id="3.40.50.2020">
    <property type="match status" value="1"/>
</dbReference>
<dbReference type="SUPFAM" id="SSF56235">
    <property type="entry name" value="N-terminal nucleophile aminohydrolases (Ntn hydrolases)"/>
    <property type="match status" value="1"/>
</dbReference>
<evidence type="ECO:0000313" key="5">
    <source>
        <dbReference type="Proteomes" id="UP000321408"/>
    </source>
</evidence>
<dbReference type="OrthoDB" id="5976at2157"/>
<dbReference type="CDD" id="cd06223">
    <property type="entry name" value="PRTases_typeI"/>
    <property type="match status" value="1"/>
</dbReference>
<name>A0A5B9DE88_9ARCH</name>
<dbReference type="SUPFAM" id="SSF53271">
    <property type="entry name" value="PRTase-like"/>
    <property type="match status" value="1"/>
</dbReference>
<dbReference type="PROSITE" id="PS51278">
    <property type="entry name" value="GATASE_TYPE_2"/>
    <property type="match status" value="1"/>
</dbReference>
<dbReference type="InterPro" id="IPR029055">
    <property type="entry name" value="Ntn_hydrolases_N"/>
</dbReference>
<dbReference type="GO" id="GO:0016757">
    <property type="term" value="F:glycosyltransferase activity"/>
    <property type="evidence" value="ECO:0007669"/>
    <property type="project" value="UniProtKB-KW"/>
</dbReference>
<dbReference type="PANTHER" id="PTHR11907">
    <property type="entry name" value="AMIDOPHOSPHORIBOSYLTRANSFERASE"/>
    <property type="match status" value="1"/>
</dbReference>
<dbReference type="KEGG" id="psyt:DSAG12_03249"/>
<accession>A0A5B9DE88</accession>
<dbReference type="InterPro" id="IPR017932">
    <property type="entry name" value="GATase_2_dom"/>
</dbReference>
<dbReference type="GeneID" id="41331217"/>
<dbReference type="InterPro" id="IPR000836">
    <property type="entry name" value="PRTase_dom"/>
</dbReference>
<evidence type="ECO:0000256" key="2">
    <source>
        <dbReference type="ARBA" id="ARBA00022962"/>
    </source>
</evidence>
<sequence>MAGLGGIIKFNSENELHGISKDLYYLLFGLQNRGQASAKAITQMKNPSTKVYYYSNGVKYVSLENIKSSHYIYAERKGDGIVRELFDNKVILDLYGESGIGAVSNDQVYKSASLPYRYKMIAVGKDGFLENIEKVKQFLVKQNIPFKKESSEVEIFSKLFHYHFLETSTGAEAMKRCVLGFNEAPGIKGLYSALALTPNGIVALGNGKPLGYVYNSEHVYFASESAGPWSFIKGMDSKNFNETWFDIKPGEIYEFNRDGSFNKETFNTQNKMCSFEWAYFARPSTVIYNKESGNVRKHIGKQLVPKIFNNIRKVGGDPEDCIVVPVLDSGNWYGVGVCEGSKLPFIPGLYKNKYSLKSFILDYQENRDQEVLIKHIPSVIQLKDKEIILVDDSIVRGTTMRIIVDFVKKKANPKKVHVVAGYPEKRYACPYTSEGKDKLIANEMTTDMIREKIGADSLTYGEHRMWHGILGDDCCYRCEKRRVV</sequence>
<feature type="domain" description="Glutamine amidotransferase type-2" evidence="3">
    <location>
        <begin position="2"/>
        <end position="258"/>
    </location>
</feature>
<dbReference type="AlphaFoldDB" id="A0A5B9DE88"/>
<keyword evidence="5" id="KW-1185">Reference proteome</keyword>
<reference evidence="4 5" key="1">
    <citation type="journal article" date="2020" name="Nature">
        <title>Isolation of an archaeon at the prokaryote-eukaryote interface.</title>
        <authorList>
            <person name="Imachi H."/>
            <person name="Nobu M.K."/>
            <person name="Nakahara N."/>
            <person name="Morono Y."/>
            <person name="Ogawara M."/>
            <person name="Takaki Y."/>
            <person name="Takano Y."/>
            <person name="Uematsu K."/>
            <person name="Ikuta T."/>
            <person name="Ito M."/>
            <person name="Matsui Y."/>
            <person name="Miyazaki M."/>
            <person name="Murata K."/>
            <person name="Saito Y."/>
            <person name="Sakai S."/>
            <person name="Song C."/>
            <person name="Tasumi E."/>
            <person name="Yamanaka Y."/>
            <person name="Yamaguchi T."/>
            <person name="Kamagata Y."/>
            <person name="Tamaki H."/>
            <person name="Takai K."/>
        </authorList>
    </citation>
    <scope>NUCLEOTIDE SEQUENCE [LARGE SCALE GENOMIC DNA]</scope>
    <source>
        <strain evidence="4 5">MK-D1</strain>
    </source>
</reference>
<proteinExistence type="predicted"/>
<keyword evidence="1" id="KW-0808">Transferase</keyword>
<organism evidence="4 5">
    <name type="scientific">Promethearchaeum syntrophicum</name>
    <dbReference type="NCBI Taxonomy" id="2594042"/>
    <lineage>
        <taxon>Archaea</taxon>
        <taxon>Promethearchaeati</taxon>
        <taxon>Promethearchaeota</taxon>
        <taxon>Promethearchaeia</taxon>
        <taxon>Promethearchaeales</taxon>
        <taxon>Promethearchaeaceae</taxon>
        <taxon>Promethearchaeum</taxon>
    </lineage>
</organism>
<reference evidence="4 5" key="2">
    <citation type="journal article" date="2024" name="Int. J. Syst. Evol. Microbiol.">
        <title>Promethearchaeum syntrophicum gen. nov., sp. nov., an anaerobic, obligately syntrophic archaeon, the first isolate of the lineage 'Asgard' archaea, and proposal of the new archaeal phylum Promethearchaeota phyl. nov. and kingdom Promethearchaeati regn. nov.</title>
        <authorList>
            <person name="Imachi H."/>
            <person name="Nobu M.K."/>
            <person name="Kato S."/>
            <person name="Takaki Y."/>
            <person name="Miyazaki M."/>
            <person name="Miyata M."/>
            <person name="Ogawara M."/>
            <person name="Saito Y."/>
            <person name="Sakai S."/>
            <person name="Tahara Y.O."/>
            <person name="Takano Y."/>
            <person name="Tasumi E."/>
            <person name="Uematsu K."/>
            <person name="Yoshimura T."/>
            <person name="Itoh T."/>
            <person name="Ohkuma M."/>
            <person name="Takai K."/>
        </authorList>
    </citation>
    <scope>NUCLEOTIDE SEQUENCE [LARGE SCALE GENOMIC DNA]</scope>
    <source>
        <strain evidence="4 5">MK-D1</strain>
    </source>
</reference>
<protein>
    <recommendedName>
        <fullName evidence="3">Glutamine amidotransferase type-2 domain-containing protein</fullName>
    </recommendedName>
</protein>
<evidence type="ECO:0000256" key="1">
    <source>
        <dbReference type="ARBA" id="ARBA00022679"/>
    </source>
</evidence>
<evidence type="ECO:0000313" key="4">
    <source>
        <dbReference type="EMBL" id="QEE17412.1"/>
    </source>
</evidence>
<dbReference type="Proteomes" id="UP000321408">
    <property type="component" value="Chromosome"/>
</dbReference>
<dbReference type="RefSeq" id="WP_147664306.1">
    <property type="nucleotide sequence ID" value="NZ_CP042905.2"/>
</dbReference>
<keyword evidence="2" id="KW-0315">Glutamine amidotransferase</keyword>
<evidence type="ECO:0000259" key="3">
    <source>
        <dbReference type="PROSITE" id="PS51278"/>
    </source>
</evidence>
<dbReference type="InterPro" id="IPR029057">
    <property type="entry name" value="PRTase-like"/>
</dbReference>